<dbReference type="InterPro" id="IPR036188">
    <property type="entry name" value="FAD/NAD-bd_sf"/>
</dbReference>
<dbReference type="OrthoDB" id="429143at2759"/>
<dbReference type="InParanoid" id="A0A409YH51"/>
<keyword evidence="4" id="KW-1185">Reference proteome</keyword>
<gene>
    <name evidence="3" type="ORF">CVT24_011632</name>
</gene>
<sequence>MGAIISTVSFVATTVKTLYGDYESFSARIALSPGIPQTKATCSFWMHPPSPNARYGEDTPLPTETDIVIIGSGITGASIAKTLLEHHYKLHGQDAGKPRIVMLEARDLCSGATGRNGGHISPNIYNEYIQLKQAHGMDMALQIMRFRLAHIGTLLSIAKAEGLLEDSQARIVEEYDAFMDEGLFSRCKDAVETFATEAPIEGKGFRTIEDSSFIEQLQLSSSFIGLISKPGAAIHPYRFITSILSKLLSQHSNFQIFTNTPCTDIVSSSECYTVTTPRGQIKAQHIVHATNAWSSHLIPGMRKKIVPTRLHMSAQRPGKGLTAPVPSTTPGGEARSWVSERAFVFLPGSHDWAFDYLTQLLPPPDVTANTESTRNFPPTQGEFMFGGGATLAGRSDALLMENIGRTDESADFEIEAYLSGALERYFRPHWGAEGGFTLDSDTEPPTTLNEDGSEQPSDPVNSKWNKGRVKALWTGIMGLSADALPWVGRIPSSISERSQPNPAAQYSDVSSEPKFRARSLTAPGEWICAGFSGEGMVHAWLCGRAVAHMVLGEPDEDRHTPVLPSSFLITEQRCRKAKLENMLTQLSS</sequence>
<dbReference type="STRING" id="181874.A0A409YH51"/>
<accession>A0A409YH51</accession>
<comment type="caution">
    <text evidence="3">The sequence shown here is derived from an EMBL/GenBank/DDBJ whole genome shotgun (WGS) entry which is preliminary data.</text>
</comment>
<feature type="domain" description="FAD dependent oxidoreductase" evidence="2">
    <location>
        <begin position="66"/>
        <end position="549"/>
    </location>
</feature>
<dbReference type="Gene3D" id="3.50.50.60">
    <property type="entry name" value="FAD/NAD(P)-binding domain"/>
    <property type="match status" value="2"/>
</dbReference>
<reference evidence="3 4" key="1">
    <citation type="journal article" date="2018" name="Evol. Lett.">
        <title>Horizontal gene cluster transfer increased hallucinogenic mushroom diversity.</title>
        <authorList>
            <person name="Reynolds H.T."/>
            <person name="Vijayakumar V."/>
            <person name="Gluck-Thaler E."/>
            <person name="Korotkin H.B."/>
            <person name="Matheny P.B."/>
            <person name="Slot J.C."/>
        </authorList>
    </citation>
    <scope>NUCLEOTIDE SEQUENCE [LARGE SCALE GENOMIC DNA]</scope>
    <source>
        <strain evidence="3 4">2629</strain>
    </source>
</reference>
<evidence type="ECO:0000259" key="2">
    <source>
        <dbReference type="Pfam" id="PF01266"/>
    </source>
</evidence>
<dbReference type="Gene3D" id="3.30.9.10">
    <property type="entry name" value="D-Amino Acid Oxidase, subunit A, domain 2"/>
    <property type="match status" value="1"/>
</dbReference>
<dbReference type="Proteomes" id="UP000284842">
    <property type="component" value="Unassembled WGS sequence"/>
</dbReference>
<dbReference type="InterPro" id="IPR006076">
    <property type="entry name" value="FAD-dep_OxRdtase"/>
</dbReference>
<dbReference type="PANTHER" id="PTHR13847">
    <property type="entry name" value="SARCOSINE DEHYDROGENASE-RELATED"/>
    <property type="match status" value="1"/>
</dbReference>
<feature type="region of interest" description="Disordered" evidence="1">
    <location>
        <begin position="313"/>
        <end position="333"/>
    </location>
</feature>
<evidence type="ECO:0000313" key="3">
    <source>
        <dbReference type="EMBL" id="PPR02295.1"/>
    </source>
</evidence>
<protein>
    <recommendedName>
        <fullName evidence="2">FAD dependent oxidoreductase domain-containing protein</fullName>
    </recommendedName>
</protein>
<dbReference type="GO" id="GO:0005737">
    <property type="term" value="C:cytoplasm"/>
    <property type="evidence" value="ECO:0007669"/>
    <property type="project" value="TreeGrafter"/>
</dbReference>
<feature type="compositionally biased region" description="Polar residues" evidence="1">
    <location>
        <begin position="443"/>
        <end position="464"/>
    </location>
</feature>
<dbReference type="Pfam" id="PF01266">
    <property type="entry name" value="DAO"/>
    <property type="match status" value="1"/>
</dbReference>
<dbReference type="EMBL" id="NHTK01001177">
    <property type="protein sequence ID" value="PPR02295.1"/>
    <property type="molecule type" value="Genomic_DNA"/>
</dbReference>
<dbReference type="PANTHER" id="PTHR13847:SF213">
    <property type="entry name" value="DEPENDENT OXIDOREDUCTASE, PUTATIVE-RELATED"/>
    <property type="match status" value="1"/>
</dbReference>
<name>A0A409YH51_9AGAR</name>
<evidence type="ECO:0000313" key="4">
    <source>
        <dbReference type="Proteomes" id="UP000284842"/>
    </source>
</evidence>
<evidence type="ECO:0000256" key="1">
    <source>
        <dbReference type="SAM" id="MobiDB-lite"/>
    </source>
</evidence>
<proteinExistence type="predicted"/>
<organism evidence="3 4">
    <name type="scientific">Panaeolus cyanescens</name>
    <dbReference type="NCBI Taxonomy" id="181874"/>
    <lineage>
        <taxon>Eukaryota</taxon>
        <taxon>Fungi</taxon>
        <taxon>Dikarya</taxon>
        <taxon>Basidiomycota</taxon>
        <taxon>Agaricomycotina</taxon>
        <taxon>Agaricomycetes</taxon>
        <taxon>Agaricomycetidae</taxon>
        <taxon>Agaricales</taxon>
        <taxon>Agaricineae</taxon>
        <taxon>Galeropsidaceae</taxon>
        <taxon>Panaeolus</taxon>
    </lineage>
</organism>
<feature type="region of interest" description="Disordered" evidence="1">
    <location>
        <begin position="435"/>
        <end position="464"/>
    </location>
</feature>
<dbReference type="AlphaFoldDB" id="A0A409YH51"/>
<dbReference type="SUPFAM" id="SSF51905">
    <property type="entry name" value="FAD/NAD(P)-binding domain"/>
    <property type="match status" value="1"/>
</dbReference>